<name>X0RLH2_9ZZZZ</name>
<evidence type="ECO:0000313" key="1">
    <source>
        <dbReference type="EMBL" id="GAF69684.1"/>
    </source>
</evidence>
<protein>
    <submittedName>
        <fullName evidence="1">Uncharacterized protein</fullName>
    </submittedName>
</protein>
<dbReference type="AlphaFoldDB" id="X0RLH2"/>
<dbReference type="EMBL" id="BARS01006517">
    <property type="protein sequence ID" value="GAF69684.1"/>
    <property type="molecule type" value="Genomic_DNA"/>
</dbReference>
<organism evidence="1">
    <name type="scientific">marine sediment metagenome</name>
    <dbReference type="NCBI Taxonomy" id="412755"/>
    <lineage>
        <taxon>unclassified sequences</taxon>
        <taxon>metagenomes</taxon>
        <taxon>ecological metagenomes</taxon>
    </lineage>
</organism>
<gene>
    <name evidence="1" type="ORF">S01H1_12673</name>
</gene>
<sequence>MREERARSNGRTSEDMAQMFEQVAGAAFGAEQFGAASGALGSAAKLRGHMEPSAVNNAPGRIIIQWGSSEVDE</sequence>
<reference evidence="1" key="1">
    <citation type="journal article" date="2014" name="Front. Microbiol.">
        <title>High frequency of phylogenetically diverse reductive dehalogenase-homologous genes in deep subseafloor sedimentary metagenomes.</title>
        <authorList>
            <person name="Kawai M."/>
            <person name="Futagami T."/>
            <person name="Toyoda A."/>
            <person name="Takaki Y."/>
            <person name="Nishi S."/>
            <person name="Hori S."/>
            <person name="Arai W."/>
            <person name="Tsubouchi T."/>
            <person name="Morono Y."/>
            <person name="Uchiyama I."/>
            <person name="Ito T."/>
            <person name="Fujiyama A."/>
            <person name="Inagaki F."/>
            <person name="Takami H."/>
        </authorList>
    </citation>
    <scope>NUCLEOTIDE SEQUENCE</scope>
    <source>
        <strain evidence="1">Expedition CK06-06</strain>
    </source>
</reference>
<comment type="caution">
    <text evidence="1">The sequence shown here is derived from an EMBL/GenBank/DDBJ whole genome shotgun (WGS) entry which is preliminary data.</text>
</comment>
<proteinExistence type="predicted"/>
<accession>X0RLH2</accession>